<dbReference type="InterPro" id="IPR036518">
    <property type="entry name" value="CobE/GbiG_C_sf"/>
</dbReference>
<keyword evidence="3" id="KW-1185">Reference proteome</keyword>
<sequence length="125" mass="12898">MAGNHMIVAGIGCSSRVTLAEMQALLQQMTLGRKLARIVCLEARAPLIAPLAQVLDLPLLTLPRGALRGISTPTISPRVMDDFGTGSVAEACALLGAGRAARIVVFRARSDMGQATCALAEGDAG</sequence>
<accession>A0A2K8KL95</accession>
<dbReference type="SUPFAM" id="SSF159664">
    <property type="entry name" value="CobE/GbiG C-terminal domain-like"/>
    <property type="match status" value="1"/>
</dbReference>
<dbReference type="InterPro" id="IPR002750">
    <property type="entry name" value="CobE/GbiG_C"/>
</dbReference>
<proteinExistence type="predicted"/>
<dbReference type="STRING" id="441209.GCA_001870665_03130"/>
<evidence type="ECO:0000259" key="1">
    <source>
        <dbReference type="Pfam" id="PF01890"/>
    </source>
</evidence>
<reference evidence="2 3" key="1">
    <citation type="submission" date="2017-11" db="EMBL/GenBank/DDBJ databases">
        <title>Revised Sequence and Annotation of the Rhodobaca barguzinensis strain alga05 Genome.</title>
        <authorList>
            <person name="Kopejtka K."/>
            <person name="Tomasch J.M."/>
            <person name="Bunk B."/>
            <person name="Koblizek M."/>
        </authorList>
    </citation>
    <scope>NUCLEOTIDE SEQUENCE [LARGE SCALE GENOMIC DNA]</scope>
    <source>
        <strain evidence="3">alga05</strain>
    </source>
</reference>
<dbReference type="Pfam" id="PF01890">
    <property type="entry name" value="CbiG_C"/>
    <property type="match status" value="1"/>
</dbReference>
<evidence type="ECO:0000313" key="2">
    <source>
        <dbReference type="EMBL" id="ATX67250.1"/>
    </source>
</evidence>
<dbReference type="RefSeq" id="WP_084635019.1">
    <property type="nucleotide sequence ID" value="NZ_SODJ01000001.1"/>
</dbReference>
<evidence type="ECO:0000313" key="3">
    <source>
        <dbReference type="Proteomes" id="UP000228948"/>
    </source>
</evidence>
<name>A0A2K8KL95_9RHOB</name>
<organism evidence="2 3">
    <name type="scientific">Roseinatronobacter bogoriensis subsp. barguzinensis</name>
    <dbReference type="NCBI Taxonomy" id="441209"/>
    <lineage>
        <taxon>Bacteria</taxon>
        <taxon>Pseudomonadati</taxon>
        <taxon>Pseudomonadota</taxon>
        <taxon>Alphaproteobacteria</taxon>
        <taxon>Rhodobacterales</taxon>
        <taxon>Paracoccaceae</taxon>
        <taxon>Roseinatronobacter</taxon>
    </lineage>
</organism>
<gene>
    <name evidence="2" type="ORF">BG454_16725</name>
</gene>
<dbReference type="Proteomes" id="UP000228948">
    <property type="component" value="Chromosome"/>
</dbReference>
<protein>
    <recommendedName>
        <fullName evidence="1">CobE/GbiG C-terminal domain-containing protein</fullName>
    </recommendedName>
</protein>
<dbReference type="Gene3D" id="3.30.420.180">
    <property type="entry name" value="CobE/GbiG C-terminal domain"/>
    <property type="match status" value="1"/>
</dbReference>
<dbReference type="GO" id="GO:0009236">
    <property type="term" value="P:cobalamin biosynthetic process"/>
    <property type="evidence" value="ECO:0007669"/>
    <property type="project" value="InterPro"/>
</dbReference>
<dbReference type="KEGG" id="rbg:BG454_16725"/>
<feature type="domain" description="CobE/GbiG C-terminal" evidence="1">
    <location>
        <begin position="7"/>
        <end position="120"/>
    </location>
</feature>
<dbReference type="AlphaFoldDB" id="A0A2K8KL95"/>
<dbReference type="EMBL" id="CP024899">
    <property type="protein sequence ID" value="ATX67250.1"/>
    <property type="molecule type" value="Genomic_DNA"/>
</dbReference>